<evidence type="ECO:0000313" key="3">
    <source>
        <dbReference type="Proteomes" id="UP000191039"/>
    </source>
</evidence>
<sequence length="82" mass="8989">MISFASQSTALDSADIEDAMRKITRKGFGTKATGSQLVILANPDESERIQKWRAGEESRAGSNILASYDFIPSVEHPPYLTD</sequence>
<dbReference type="Proteomes" id="UP000220340">
    <property type="component" value="Unassembled WGS sequence"/>
</dbReference>
<protein>
    <submittedName>
        <fullName evidence="1">Uncharacterized protein</fullName>
    </submittedName>
</protein>
<keyword evidence="4" id="KW-1185">Reference proteome</keyword>
<reference evidence="1 3" key="1">
    <citation type="submission" date="2016-09" db="EMBL/GenBank/DDBJ databases">
        <title>genome sequences of unsequenced Mycobacteria.</title>
        <authorList>
            <person name="Greninger A.L."/>
            <person name="Jerome K.R."/>
            <person name="Mcnair B."/>
            <person name="Wallis C."/>
            <person name="Fang F."/>
        </authorList>
    </citation>
    <scope>NUCLEOTIDE SEQUENCE [LARGE SCALE GENOMIC DNA]</scope>
    <source>
        <strain evidence="1 3">BM1</strain>
    </source>
</reference>
<dbReference type="AlphaFoldDB" id="A0A1T3W271"/>
<proteinExistence type="predicted"/>
<name>A0A1T3W271_9MYCO</name>
<evidence type="ECO:0000313" key="2">
    <source>
        <dbReference type="EMBL" id="PEG56243.1"/>
    </source>
</evidence>
<dbReference type="Proteomes" id="UP000191039">
    <property type="component" value="Unassembled WGS sequence"/>
</dbReference>
<organism evidence="1 3">
    <name type="scientific">Mycolicibacterium diernhoferi</name>
    <dbReference type="NCBI Taxonomy" id="1801"/>
    <lineage>
        <taxon>Bacteria</taxon>
        <taxon>Bacillati</taxon>
        <taxon>Actinomycetota</taxon>
        <taxon>Actinomycetes</taxon>
        <taxon>Mycobacteriales</taxon>
        <taxon>Mycobacteriaceae</taxon>
        <taxon>Mycolicibacterium</taxon>
    </lineage>
</organism>
<evidence type="ECO:0000313" key="1">
    <source>
        <dbReference type="EMBL" id="OPE48498.1"/>
    </source>
</evidence>
<reference evidence="2 4" key="2">
    <citation type="submission" date="2017-10" db="EMBL/GenBank/DDBJ databases">
        <title>The new phylogeny of genus Mycobacterium.</title>
        <authorList>
            <person name="Tortoli E."/>
            <person name="Trovato A."/>
            <person name="Cirillo D.M."/>
        </authorList>
    </citation>
    <scope>NUCLEOTIDE SEQUENCE [LARGE SCALE GENOMIC DNA]</scope>
    <source>
        <strain evidence="2 4">IP141170001</strain>
    </source>
</reference>
<evidence type="ECO:0000313" key="4">
    <source>
        <dbReference type="Proteomes" id="UP000220340"/>
    </source>
</evidence>
<gene>
    <name evidence="1" type="ORF">BV510_23655</name>
    <name evidence="2" type="ORF">CRI78_02420</name>
</gene>
<dbReference type="EMBL" id="PDCR01000002">
    <property type="protein sequence ID" value="PEG56243.1"/>
    <property type="molecule type" value="Genomic_DNA"/>
</dbReference>
<comment type="caution">
    <text evidence="1">The sequence shown here is derived from an EMBL/GenBank/DDBJ whole genome shotgun (WGS) entry which is preliminary data.</text>
</comment>
<dbReference type="EMBL" id="MIJD01000326">
    <property type="protein sequence ID" value="OPE48498.1"/>
    <property type="molecule type" value="Genomic_DNA"/>
</dbReference>
<accession>A0A1T3W271</accession>